<organism evidence="1 2">
    <name type="scientific">Variovorax rhizosphaerae</name>
    <dbReference type="NCBI Taxonomy" id="1836200"/>
    <lineage>
        <taxon>Bacteria</taxon>
        <taxon>Pseudomonadati</taxon>
        <taxon>Pseudomonadota</taxon>
        <taxon>Betaproteobacteria</taxon>
        <taxon>Burkholderiales</taxon>
        <taxon>Comamonadaceae</taxon>
        <taxon>Variovorax</taxon>
    </lineage>
</organism>
<keyword evidence="2" id="KW-1185">Reference proteome</keyword>
<dbReference type="Gene3D" id="3.40.50.1820">
    <property type="entry name" value="alpha/beta hydrolase"/>
    <property type="match status" value="1"/>
</dbReference>
<accession>A0ABU8WUJ9</accession>
<dbReference type="SUPFAM" id="SSF53474">
    <property type="entry name" value="alpha/beta-Hydrolases"/>
    <property type="match status" value="1"/>
</dbReference>
<sequence length="248" mass="27251">MKYTLPFESAIAPSAPLLLGLEYRALAEFGVFMMSQPLQWLLPRGDSHAVIIIPGLVQSGVAVTPLRNALRRLGYDAHTWDQGRNLGFSKAELHSVREQAEELAGSTGKKVSIIGWSLGGIYARELAFEIPDVLRQVITLAAPFSGDATTSNVQWLYDTVTKSRAGEIDDAMAMRIRGQLPVPSTAIYSRTDGFVAWQSCIDEHLCDTNENIEVCSSHSGLGFNAQVLYVIADRLAQPDGRWRKMSRG</sequence>
<gene>
    <name evidence="1" type="ORF">WKW82_31510</name>
</gene>
<evidence type="ECO:0000313" key="2">
    <source>
        <dbReference type="Proteomes" id="UP001385892"/>
    </source>
</evidence>
<comment type="caution">
    <text evidence="1">The sequence shown here is derived from an EMBL/GenBank/DDBJ whole genome shotgun (WGS) entry which is preliminary data.</text>
</comment>
<dbReference type="RefSeq" id="WP_340346742.1">
    <property type="nucleotide sequence ID" value="NZ_JBBKZT010000020.1"/>
</dbReference>
<reference evidence="1 2" key="1">
    <citation type="submission" date="2024-03" db="EMBL/GenBank/DDBJ databases">
        <title>Novel species of the genus Variovorax.</title>
        <authorList>
            <person name="Liu Q."/>
            <person name="Xin Y.-H."/>
        </authorList>
    </citation>
    <scope>NUCLEOTIDE SEQUENCE [LARGE SCALE GENOMIC DNA]</scope>
    <source>
        <strain evidence="1 2">KACC 18900</strain>
    </source>
</reference>
<keyword evidence="1" id="KW-0378">Hydrolase</keyword>
<proteinExistence type="predicted"/>
<dbReference type="Proteomes" id="UP001385892">
    <property type="component" value="Unassembled WGS sequence"/>
</dbReference>
<evidence type="ECO:0000313" key="1">
    <source>
        <dbReference type="EMBL" id="MEJ8851202.1"/>
    </source>
</evidence>
<dbReference type="InterPro" id="IPR029058">
    <property type="entry name" value="AB_hydrolase_fold"/>
</dbReference>
<dbReference type="EMBL" id="JBBKZT010000020">
    <property type="protein sequence ID" value="MEJ8851202.1"/>
    <property type="molecule type" value="Genomic_DNA"/>
</dbReference>
<dbReference type="GO" id="GO:0016787">
    <property type="term" value="F:hydrolase activity"/>
    <property type="evidence" value="ECO:0007669"/>
    <property type="project" value="UniProtKB-KW"/>
</dbReference>
<protein>
    <submittedName>
        <fullName evidence="1">Alpha/beta hydrolase</fullName>
    </submittedName>
</protein>
<name>A0ABU8WUJ9_9BURK</name>